<dbReference type="InterPro" id="IPR011051">
    <property type="entry name" value="RmlC_Cupin_sf"/>
</dbReference>
<protein>
    <recommendedName>
        <fullName evidence="1">Cupin type-2 domain-containing protein</fullName>
    </recommendedName>
</protein>
<dbReference type="OrthoDB" id="5840532at2759"/>
<dbReference type="CDD" id="cd02231">
    <property type="entry name" value="cupin_BLL6423-like"/>
    <property type="match status" value="1"/>
</dbReference>
<dbReference type="HOGENOM" id="CLU_096188_0_1_1"/>
<organism evidence="2 3">
    <name type="scientific">Stachybotrys chartarum (strain CBS 109288 / IBT 7711)</name>
    <name type="common">Toxic black mold</name>
    <name type="synonym">Stilbospora chartarum</name>
    <dbReference type="NCBI Taxonomy" id="1280523"/>
    <lineage>
        <taxon>Eukaryota</taxon>
        <taxon>Fungi</taxon>
        <taxon>Dikarya</taxon>
        <taxon>Ascomycota</taxon>
        <taxon>Pezizomycotina</taxon>
        <taxon>Sordariomycetes</taxon>
        <taxon>Hypocreomycetidae</taxon>
        <taxon>Hypocreales</taxon>
        <taxon>Stachybotryaceae</taxon>
        <taxon>Stachybotrys</taxon>
    </lineage>
</organism>
<dbReference type="Gene3D" id="2.60.120.10">
    <property type="entry name" value="Jelly Rolls"/>
    <property type="match status" value="1"/>
</dbReference>
<dbReference type="PANTHER" id="PTHR36156:SF2">
    <property type="entry name" value="CUPIN TYPE-2 DOMAIN-CONTAINING PROTEIN"/>
    <property type="match status" value="1"/>
</dbReference>
<dbReference type="AlphaFoldDB" id="A0A084BA47"/>
<name>A0A084BA47_STACB</name>
<evidence type="ECO:0000313" key="2">
    <source>
        <dbReference type="EMBL" id="KEY74426.1"/>
    </source>
</evidence>
<evidence type="ECO:0000313" key="3">
    <source>
        <dbReference type="Proteomes" id="UP000028045"/>
    </source>
</evidence>
<dbReference type="Pfam" id="PF07883">
    <property type="entry name" value="Cupin_2"/>
    <property type="match status" value="1"/>
</dbReference>
<keyword evidence="3" id="KW-1185">Reference proteome</keyword>
<dbReference type="InterPro" id="IPR013096">
    <property type="entry name" value="Cupin_2"/>
</dbReference>
<feature type="domain" description="Cupin type-2" evidence="1">
    <location>
        <begin position="96"/>
        <end position="164"/>
    </location>
</feature>
<dbReference type="Proteomes" id="UP000028045">
    <property type="component" value="Unassembled WGS sequence"/>
</dbReference>
<accession>A0A084BA47</accession>
<gene>
    <name evidence="2" type="ORF">S7711_04466</name>
</gene>
<proteinExistence type="predicted"/>
<dbReference type="EMBL" id="KL647570">
    <property type="protein sequence ID" value="KEY74426.1"/>
    <property type="molecule type" value="Genomic_DNA"/>
</dbReference>
<dbReference type="SUPFAM" id="SSF51182">
    <property type="entry name" value="RmlC-like cupins"/>
    <property type="match status" value="1"/>
</dbReference>
<reference evidence="2 3" key="1">
    <citation type="journal article" date="2014" name="BMC Genomics">
        <title>Comparative genome sequencing reveals chemotype-specific gene clusters in the toxigenic black mold Stachybotrys.</title>
        <authorList>
            <person name="Semeiks J."/>
            <person name="Borek D."/>
            <person name="Otwinowski Z."/>
            <person name="Grishin N.V."/>
        </authorList>
    </citation>
    <scope>NUCLEOTIDE SEQUENCE [LARGE SCALE GENOMIC DNA]</scope>
    <source>
        <strain evidence="3">CBS 109288 / IBT 7711</strain>
    </source>
</reference>
<sequence length="172" mass="18564">MSSSSKPRILDYARYITTTDAAGKAVFSKSDAAQVTETIAPGGAAFSLDYVTQAIPPKIADNADIDGFHALCDNAETALASLPPSFHTDHGVVLRHFAFPPGLIAPMHQTETFDFVIILEGSIDLLLDSGEERNMRKGDTVVQRGTRHAWRNTSESEWVIMLCVVMPVSGSA</sequence>
<dbReference type="InterPro" id="IPR014710">
    <property type="entry name" value="RmlC-like_jellyroll"/>
</dbReference>
<dbReference type="InterPro" id="IPR047142">
    <property type="entry name" value="OryJ/VirC-like"/>
</dbReference>
<evidence type="ECO:0000259" key="1">
    <source>
        <dbReference type="Pfam" id="PF07883"/>
    </source>
</evidence>
<dbReference type="PANTHER" id="PTHR36156">
    <property type="entry name" value="SLR2101 PROTEIN"/>
    <property type="match status" value="1"/>
</dbReference>